<name>A0A9D1NBB6_9FIRM</name>
<evidence type="ECO:0000256" key="2">
    <source>
        <dbReference type="SAM" id="MobiDB-lite"/>
    </source>
</evidence>
<feature type="compositionally biased region" description="Basic and acidic residues" evidence="2">
    <location>
        <begin position="91"/>
        <end position="100"/>
    </location>
</feature>
<evidence type="ECO:0000313" key="5">
    <source>
        <dbReference type="Proteomes" id="UP000886857"/>
    </source>
</evidence>
<dbReference type="InterPro" id="IPR036457">
    <property type="entry name" value="PPM-type-like_dom_sf"/>
</dbReference>
<reference evidence="4" key="1">
    <citation type="submission" date="2020-10" db="EMBL/GenBank/DDBJ databases">
        <authorList>
            <person name="Gilroy R."/>
        </authorList>
    </citation>
    <scope>NUCLEOTIDE SEQUENCE</scope>
    <source>
        <strain evidence="4">10406</strain>
    </source>
</reference>
<evidence type="ECO:0000259" key="3">
    <source>
        <dbReference type="PROSITE" id="PS51746"/>
    </source>
</evidence>
<feature type="coiled-coil region" evidence="1">
    <location>
        <begin position="479"/>
        <end position="524"/>
    </location>
</feature>
<evidence type="ECO:0000313" key="4">
    <source>
        <dbReference type="EMBL" id="HIU99387.1"/>
    </source>
</evidence>
<gene>
    <name evidence="4" type="ORF">IAC73_06060</name>
</gene>
<dbReference type="EMBL" id="DVOE01000090">
    <property type="protein sequence ID" value="HIU99387.1"/>
    <property type="molecule type" value="Genomic_DNA"/>
</dbReference>
<feature type="coiled-coil region" evidence="1">
    <location>
        <begin position="559"/>
        <end position="597"/>
    </location>
</feature>
<dbReference type="SUPFAM" id="SSF81606">
    <property type="entry name" value="PP2C-like"/>
    <property type="match status" value="1"/>
</dbReference>
<evidence type="ECO:0000256" key="1">
    <source>
        <dbReference type="SAM" id="Coils"/>
    </source>
</evidence>
<dbReference type="Proteomes" id="UP000886857">
    <property type="component" value="Unassembled WGS sequence"/>
</dbReference>
<accession>A0A9D1NBB6</accession>
<proteinExistence type="predicted"/>
<sequence>MNDDTITRNTASAGIPALPAIPAGEPPVSRDGVIRINLFYREHAEDAICTSDGVAAVADGMGGSGHIEHEMTADLVREIVRIISKSMDEHDIKHDKHRDMQGSGGYGAGRRVTEDTAGSRFLGMWNEYKSYLAPRGMVKDGTVTATSAALASRVVMALFEGKLDEWKRAGREIDKKFGEILHGIFTGKLQRIAGKKLLDCEQIGKRGDAQKLRALPTTFAAVIPEKKDGRIAAHVFWAGDSRCYALDGRGLHPLTTDEEDSGGSVTNYLTGESGIECRLNYRRYEFDTSPRAFLACSDGFFDMGDLRVPETKMVARLRDAVAGAESDSEASAKLAEQCRPEIGDDCTVSVITVTESGDGLTELGKLLESAGKKADKLMKKGDELAPARAYAQAGEEGMKKLRDQMIGRIVMKKDDFADKIASLGAPDGKGVVEMIVSFVNARRPENVYEDARELLENKGFRVVVTDGRNGADTKFEELIAKLRDEIALAAAERDVAIKRAEAAVDEAKSEEIDAREKYEEARLETEARYTSITLEHERTMTDEESLEKFTENRGLIASENGAKAKYDAATRKVRDAEAEFEERRSRADKEFEQAKNAAKSKLAGKLANCGYIIARGDALPVKECALWAIGKDPGRVVDILAEAGKLVEAGFNESYSERYLTLLRGKRSPEESAEELKKLGKEEAAFSAPYDRCEEQEVLRKKKH</sequence>
<feature type="domain" description="PPM-type phosphatase" evidence="3">
    <location>
        <begin position="30"/>
        <end position="353"/>
    </location>
</feature>
<protein>
    <recommendedName>
        <fullName evidence="3">PPM-type phosphatase domain-containing protein</fullName>
    </recommendedName>
</protein>
<reference evidence="4" key="2">
    <citation type="journal article" date="2021" name="PeerJ">
        <title>Extensive microbial diversity within the chicken gut microbiome revealed by metagenomics and culture.</title>
        <authorList>
            <person name="Gilroy R."/>
            <person name="Ravi A."/>
            <person name="Getino M."/>
            <person name="Pursley I."/>
            <person name="Horton D.L."/>
            <person name="Alikhan N.F."/>
            <person name="Baker D."/>
            <person name="Gharbi K."/>
            <person name="Hall N."/>
            <person name="Watson M."/>
            <person name="Adriaenssens E.M."/>
            <person name="Foster-Nyarko E."/>
            <person name="Jarju S."/>
            <person name="Secka A."/>
            <person name="Antonio M."/>
            <person name="Oren A."/>
            <person name="Chaudhuri R.R."/>
            <person name="La Ragione R."/>
            <person name="Hildebrand F."/>
            <person name="Pallen M.J."/>
        </authorList>
    </citation>
    <scope>NUCLEOTIDE SEQUENCE</scope>
    <source>
        <strain evidence="4">10406</strain>
    </source>
</reference>
<organism evidence="4 5">
    <name type="scientific">Candidatus Limadaptatus stercoripullorum</name>
    <dbReference type="NCBI Taxonomy" id="2840846"/>
    <lineage>
        <taxon>Bacteria</taxon>
        <taxon>Bacillati</taxon>
        <taxon>Bacillota</taxon>
        <taxon>Clostridia</taxon>
        <taxon>Eubacteriales</taxon>
        <taxon>Candidatus Limadaptatus</taxon>
    </lineage>
</organism>
<comment type="caution">
    <text evidence="4">The sequence shown here is derived from an EMBL/GenBank/DDBJ whole genome shotgun (WGS) entry which is preliminary data.</text>
</comment>
<dbReference type="Gene3D" id="3.60.40.10">
    <property type="entry name" value="PPM-type phosphatase domain"/>
    <property type="match status" value="1"/>
</dbReference>
<keyword evidence="1" id="KW-0175">Coiled coil</keyword>
<dbReference type="PROSITE" id="PS51746">
    <property type="entry name" value="PPM_2"/>
    <property type="match status" value="1"/>
</dbReference>
<dbReference type="AlphaFoldDB" id="A0A9D1NBB6"/>
<dbReference type="SMART" id="SM00332">
    <property type="entry name" value="PP2Cc"/>
    <property type="match status" value="1"/>
</dbReference>
<dbReference type="InterPro" id="IPR001932">
    <property type="entry name" value="PPM-type_phosphatase-like_dom"/>
</dbReference>
<feature type="region of interest" description="Disordered" evidence="2">
    <location>
        <begin position="91"/>
        <end position="110"/>
    </location>
</feature>